<evidence type="ECO:0000313" key="3">
    <source>
        <dbReference type="EMBL" id="PWR01379.1"/>
    </source>
</evidence>
<evidence type="ECO:0000256" key="1">
    <source>
        <dbReference type="SAM" id="Phobius"/>
    </source>
</evidence>
<proteinExistence type="predicted"/>
<dbReference type="OrthoDB" id="8562739at2"/>
<reference evidence="3 4" key="1">
    <citation type="submission" date="2018-05" db="EMBL/GenBank/DDBJ databases">
        <title>Rhodobacteraceae gen. nov., sp. nov. isolated from sea water.</title>
        <authorList>
            <person name="Ren Y."/>
        </authorList>
    </citation>
    <scope>NUCLEOTIDE SEQUENCE [LARGE SCALE GENOMIC DNA]</scope>
    <source>
        <strain evidence="3 4">TG-679</strain>
    </source>
</reference>
<keyword evidence="1" id="KW-0812">Transmembrane</keyword>
<name>A0A2V2LG39_9RHOB</name>
<evidence type="ECO:0008006" key="5">
    <source>
        <dbReference type="Google" id="ProtNLM"/>
    </source>
</evidence>
<dbReference type="AlphaFoldDB" id="A0A2V2LG39"/>
<gene>
    <name evidence="3" type="ORF">DKT77_17605</name>
</gene>
<sequence length="227" mass="22979">MGFSISRHATLAATAVAGCLAATSSGAVGVYVGDPTQRAAFQADAGPGLALESFEDQFFAPLVSFPVGGPTAFTASVSTGNLSQNSFSRLVSDGSSAMGFEEENSPVVTFTFASAITAFGVDVLDANFVNMSYSDNAGNVVADAILGDDCSSAGGPGCEARYFFGIVSATPFTTVTLSYGDAGIQTGTLALDRLEYGTTTPVPLPIPLAALGSGLGLMALLRIRSRA</sequence>
<dbReference type="Proteomes" id="UP000245680">
    <property type="component" value="Unassembled WGS sequence"/>
</dbReference>
<organism evidence="3 4">
    <name type="scientific">Meridianimarinicoccus roseus</name>
    <dbReference type="NCBI Taxonomy" id="2072018"/>
    <lineage>
        <taxon>Bacteria</taxon>
        <taxon>Pseudomonadati</taxon>
        <taxon>Pseudomonadota</taxon>
        <taxon>Alphaproteobacteria</taxon>
        <taxon>Rhodobacterales</taxon>
        <taxon>Paracoccaceae</taxon>
        <taxon>Meridianimarinicoccus</taxon>
    </lineage>
</organism>
<comment type="caution">
    <text evidence="3">The sequence shown here is derived from an EMBL/GenBank/DDBJ whole genome shotgun (WGS) entry which is preliminary data.</text>
</comment>
<dbReference type="EMBL" id="QGKU01000052">
    <property type="protein sequence ID" value="PWR01379.1"/>
    <property type="molecule type" value="Genomic_DNA"/>
</dbReference>
<keyword evidence="2" id="KW-0732">Signal</keyword>
<evidence type="ECO:0000313" key="4">
    <source>
        <dbReference type="Proteomes" id="UP000245680"/>
    </source>
</evidence>
<dbReference type="PROSITE" id="PS51257">
    <property type="entry name" value="PROKAR_LIPOPROTEIN"/>
    <property type="match status" value="1"/>
</dbReference>
<evidence type="ECO:0000256" key="2">
    <source>
        <dbReference type="SAM" id="SignalP"/>
    </source>
</evidence>
<accession>A0A2V2LG39</accession>
<keyword evidence="1" id="KW-1133">Transmembrane helix</keyword>
<dbReference type="RefSeq" id="WP_109812988.1">
    <property type="nucleotide sequence ID" value="NZ_QGKU01000052.1"/>
</dbReference>
<keyword evidence="1" id="KW-0472">Membrane</keyword>
<feature type="chain" id="PRO_5016044464" description="Secreted protein" evidence="2">
    <location>
        <begin position="28"/>
        <end position="227"/>
    </location>
</feature>
<feature type="signal peptide" evidence="2">
    <location>
        <begin position="1"/>
        <end position="27"/>
    </location>
</feature>
<feature type="transmembrane region" description="Helical" evidence="1">
    <location>
        <begin position="202"/>
        <end position="221"/>
    </location>
</feature>
<protein>
    <recommendedName>
        <fullName evidence="5">Secreted protein</fullName>
    </recommendedName>
</protein>
<keyword evidence="4" id="KW-1185">Reference proteome</keyword>